<organism evidence="2 3">
    <name type="scientific">Drouetiella hepatica Uher 2000/2452</name>
    <dbReference type="NCBI Taxonomy" id="904376"/>
    <lineage>
        <taxon>Bacteria</taxon>
        <taxon>Bacillati</taxon>
        <taxon>Cyanobacteriota</taxon>
        <taxon>Cyanophyceae</taxon>
        <taxon>Oculatellales</taxon>
        <taxon>Oculatellaceae</taxon>
        <taxon>Drouetiella</taxon>
    </lineage>
</organism>
<evidence type="ECO:0000313" key="2">
    <source>
        <dbReference type="EMBL" id="MBW4661001.1"/>
    </source>
</evidence>
<gene>
    <name evidence="2" type="ORF">KME15_20180</name>
</gene>
<dbReference type="Proteomes" id="UP000757435">
    <property type="component" value="Unassembled WGS sequence"/>
</dbReference>
<dbReference type="EMBL" id="JAHHHD010000028">
    <property type="protein sequence ID" value="MBW4661001.1"/>
    <property type="molecule type" value="Genomic_DNA"/>
</dbReference>
<keyword evidence="2" id="KW-0808">Transferase</keyword>
<dbReference type="Gene3D" id="3.30.70.270">
    <property type="match status" value="1"/>
</dbReference>
<dbReference type="AlphaFoldDB" id="A0A951QE59"/>
<reference evidence="2" key="2">
    <citation type="journal article" date="2022" name="Microbiol. Resour. Announc.">
        <title>Metagenome Sequencing to Explore Phylogenomics of Terrestrial Cyanobacteria.</title>
        <authorList>
            <person name="Ward R.D."/>
            <person name="Stajich J.E."/>
            <person name="Johansen J.R."/>
            <person name="Huntemann M."/>
            <person name="Clum A."/>
            <person name="Foster B."/>
            <person name="Foster B."/>
            <person name="Roux S."/>
            <person name="Palaniappan K."/>
            <person name="Varghese N."/>
            <person name="Mukherjee S."/>
            <person name="Reddy T.B.K."/>
            <person name="Daum C."/>
            <person name="Copeland A."/>
            <person name="Chen I.A."/>
            <person name="Ivanova N.N."/>
            <person name="Kyrpides N.C."/>
            <person name="Shapiro N."/>
            <person name="Eloe-Fadrosh E.A."/>
            <person name="Pietrasiak N."/>
        </authorList>
    </citation>
    <scope>NUCLEOTIDE SEQUENCE</scope>
    <source>
        <strain evidence="2">UHER 2000/2452</strain>
    </source>
</reference>
<evidence type="ECO:0000313" key="3">
    <source>
        <dbReference type="Proteomes" id="UP000757435"/>
    </source>
</evidence>
<comment type="caution">
    <text evidence="2">The sequence shown here is derived from an EMBL/GenBank/DDBJ whole genome shotgun (WGS) entry which is preliminary data.</text>
</comment>
<reference evidence="2" key="1">
    <citation type="submission" date="2021-05" db="EMBL/GenBank/DDBJ databases">
        <authorList>
            <person name="Pietrasiak N."/>
            <person name="Ward R."/>
            <person name="Stajich J.E."/>
            <person name="Kurbessoian T."/>
        </authorList>
    </citation>
    <scope>NUCLEOTIDE SEQUENCE</scope>
    <source>
        <strain evidence="2">UHER 2000/2452</strain>
    </source>
</reference>
<dbReference type="SUPFAM" id="SSF55073">
    <property type="entry name" value="Nucleotide cyclase"/>
    <property type="match status" value="1"/>
</dbReference>
<sequence length="177" mass="19530">MALLSPVEISVTIATATVNLALLIKWQQAETRIQQLTVCPSYGCLTRQGVDIEWKRRHDRPPKPSIVFFDIDGMKEANAKWGYAEVDRRISSVVSQIRSSELVTLGRYFSGDEFVIICSKSEAYVTANRICKAFADQSMSATFAIAPCVSASLEECVRPAADAVQLAKLQGRRGTIN</sequence>
<dbReference type="InterPro" id="IPR043128">
    <property type="entry name" value="Rev_trsase/Diguanyl_cyclase"/>
</dbReference>
<dbReference type="InterPro" id="IPR029787">
    <property type="entry name" value="Nucleotide_cyclase"/>
</dbReference>
<dbReference type="PROSITE" id="PS50887">
    <property type="entry name" value="GGDEF"/>
    <property type="match status" value="1"/>
</dbReference>
<dbReference type="EC" id="2.7.7.65" evidence="2"/>
<protein>
    <submittedName>
        <fullName evidence="2">Diguanylate cyclase</fullName>
        <ecNumber evidence="2">2.7.7.65</ecNumber>
    </submittedName>
</protein>
<keyword evidence="2" id="KW-0548">Nucleotidyltransferase</keyword>
<proteinExistence type="predicted"/>
<dbReference type="GO" id="GO:0052621">
    <property type="term" value="F:diguanylate cyclase activity"/>
    <property type="evidence" value="ECO:0007669"/>
    <property type="project" value="UniProtKB-EC"/>
</dbReference>
<accession>A0A951QE59</accession>
<evidence type="ECO:0000259" key="1">
    <source>
        <dbReference type="PROSITE" id="PS50887"/>
    </source>
</evidence>
<dbReference type="SMART" id="SM00267">
    <property type="entry name" value="GGDEF"/>
    <property type="match status" value="1"/>
</dbReference>
<dbReference type="Pfam" id="PF00990">
    <property type="entry name" value="GGDEF"/>
    <property type="match status" value="1"/>
</dbReference>
<name>A0A951QE59_9CYAN</name>
<feature type="domain" description="GGDEF" evidence="1">
    <location>
        <begin position="62"/>
        <end position="177"/>
    </location>
</feature>
<dbReference type="InterPro" id="IPR000160">
    <property type="entry name" value="GGDEF_dom"/>
</dbReference>